<evidence type="ECO:0000313" key="2">
    <source>
        <dbReference type="EMBL" id="GMG33548.1"/>
    </source>
</evidence>
<dbReference type="InterPro" id="IPR015421">
    <property type="entry name" value="PyrdxlP-dep_Trfase_major"/>
</dbReference>
<dbReference type="EMBL" id="BSYA01000120">
    <property type="protein sequence ID" value="GMG33548.1"/>
    <property type="molecule type" value="Genomic_DNA"/>
</dbReference>
<gene>
    <name evidence="2" type="ORF">Aory04_000906000</name>
</gene>
<comment type="caution">
    <text evidence="2">The sequence shown here is derived from an EMBL/GenBank/DDBJ whole genome shotgun (WGS) entry which is preliminary data.</text>
</comment>
<accession>A0AAN4YT07</accession>
<organism evidence="2 3">
    <name type="scientific">Aspergillus oryzae</name>
    <name type="common">Yellow koji mold</name>
    <dbReference type="NCBI Taxonomy" id="5062"/>
    <lineage>
        <taxon>Eukaryota</taxon>
        <taxon>Fungi</taxon>
        <taxon>Dikarya</taxon>
        <taxon>Ascomycota</taxon>
        <taxon>Pezizomycotina</taxon>
        <taxon>Eurotiomycetes</taxon>
        <taxon>Eurotiomycetidae</taxon>
        <taxon>Eurotiales</taxon>
        <taxon>Aspergillaceae</taxon>
        <taxon>Aspergillus</taxon>
        <taxon>Aspergillus subgen. Circumdati</taxon>
    </lineage>
</organism>
<evidence type="ECO:0000256" key="1">
    <source>
        <dbReference type="SAM" id="MobiDB-lite"/>
    </source>
</evidence>
<proteinExistence type="predicted"/>
<feature type="region of interest" description="Disordered" evidence="1">
    <location>
        <begin position="96"/>
        <end position="128"/>
    </location>
</feature>
<protein>
    <submittedName>
        <fullName evidence="2">Unnamed protein product</fullName>
    </submittedName>
</protein>
<sequence>MSPPAALDNANGSPAAPLTVEGIPALRANSAPIPKGVAPATSSDMFKSPVSSSVVIPLLLQAIDASKVCSPGLISLGGGLPSPEYFPFEELDIKVPTPPGFTPEATRESGTVVHAGKSDIREGKSLYG</sequence>
<reference evidence="2" key="1">
    <citation type="submission" date="2023-04" db="EMBL/GenBank/DDBJ databases">
        <title>Aspergillus oryzae NBRC 4228.</title>
        <authorList>
            <person name="Ichikawa N."/>
            <person name="Sato H."/>
            <person name="Tonouchi N."/>
        </authorList>
    </citation>
    <scope>NUCLEOTIDE SEQUENCE</scope>
    <source>
        <strain evidence="2">NBRC 4228</strain>
    </source>
</reference>
<dbReference type="Proteomes" id="UP001165205">
    <property type="component" value="Unassembled WGS sequence"/>
</dbReference>
<feature type="compositionally biased region" description="Basic and acidic residues" evidence="1">
    <location>
        <begin position="116"/>
        <end position="128"/>
    </location>
</feature>
<dbReference type="Gene3D" id="3.40.640.10">
    <property type="entry name" value="Type I PLP-dependent aspartate aminotransferase-like (Major domain)"/>
    <property type="match status" value="1"/>
</dbReference>
<dbReference type="AlphaFoldDB" id="A0AAN4YT07"/>
<evidence type="ECO:0000313" key="3">
    <source>
        <dbReference type="Proteomes" id="UP001165205"/>
    </source>
</evidence>
<name>A0AAN4YT07_ASPOZ</name>